<dbReference type="InterPro" id="IPR014729">
    <property type="entry name" value="Rossmann-like_a/b/a_fold"/>
</dbReference>
<name>A0ABT4TP60_9ACTN</name>
<dbReference type="InterPro" id="IPR006015">
    <property type="entry name" value="Universal_stress_UspA"/>
</dbReference>
<feature type="domain" description="UspA" evidence="2">
    <location>
        <begin position="11"/>
        <end position="145"/>
    </location>
</feature>
<dbReference type="PANTHER" id="PTHR31964">
    <property type="entry name" value="ADENINE NUCLEOTIDE ALPHA HYDROLASES-LIKE SUPERFAMILY PROTEIN"/>
    <property type="match status" value="1"/>
</dbReference>
<dbReference type="RefSeq" id="WP_270679111.1">
    <property type="nucleotide sequence ID" value="NZ_JAQFWP010000035.1"/>
</dbReference>
<organism evidence="3 4">
    <name type="scientific">Nocardiopsis suaedae</name>
    <dbReference type="NCBI Taxonomy" id="3018444"/>
    <lineage>
        <taxon>Bacteria</taxon>
        <taxon>Bacillati</taxon>
        <taxon>Actinomycetota</taxon>
        <taxon>Actinomycetes</taxon>
        <taxon>Streptosporangiales</taxon>
        <taxon>Nocardiopsidaceae</taxon>
        <taxon>Nocardiopsis</taxon>
    </lineage>
</organism>
<evidence type="ECO:0000313" key="4">
    <source>
        <dbReference type="Proteomes" id="UP001165685"/>
    </source>
</evidence>
<dbReference type="CDD" id="cd00293">
    <property type="entry name" value="USP-like"/>
    <property type="match status" value="1"/>
</dbReference>
<comment type="similarity">
    <text evidence="1">Belongs to the universal stress protein A family.</text>
</comment>
<evidence type="ECO:0000313" key="3">
    <source>
        <dbReference type="EMBL" id="MDA2806471.1"/>
    </source>
</evidence>
<dbReference type="PRINTS" id="PR01438">
    <property type="entry name" value="UNVRSLSTRESS"/>
</dbReference>
<dbReference type="EMBL" id="JAQFWP010000035">
    <property type="protein sequence ID" value="MDA2806471.1"/>
    <property type="molecule type" value="Genomic_DNA"/>
</dbReference>
<comment type="caution">
    <text evidence="3">The sequence shown here is derived from an EMBL/GenBank/DDBJ whole genome shotgun (WGS) entry which is preliminary data.</text>
</comment>
<dbReference type="Proteomes" id="UP001165685">
    <property type="component" value="Unassembled WGS sequence"/>
</dbReference>
<dbReference type="Pfam" id="PF00582">
    <property type="entry name" value="Usp"/>
    <property type="match status" value="1"/>
</dbReference>
<accession>A0ABT4TP60</accession>
<proteinExistence type="inferred from homology"/>
<dbReference type="SUPFAM" id="SSF52402">
    <property type="entry name" value="Adenine nucleotide alpha hydrolases-like"/>
    <property type="match status" value="1"/>
</dbReference>
<evidence type="ECO:0000259" key="2">
    <source>
        <dbReference type="Pfam" id="PF00582"/>
    </source>
</evidence>
<dbReference type="InterPro" id="IPR006016">
    <property type="entry name" value="UspA"/>
</dbReference>
<reference evidence="3" key="1">
    <citation type="submission" date="2023-01" db="EMBL/GenBank/DDBJ databases">
        <title>Draft genome sequence of Nocardiopsis sp. LSu2-4 isolated from halophytes.</title>
        <authorList>
            <person name="Duangmal K."/>
            <person name="Chantavorakit T."/>
        </authorList>
    </citation>
    <scope>NUCLEOTIDE SEQUENCE</scope>
    <source>
        <strain evidence="3">LSu2-4</strain>
    </source>
</reference>
<sequence>MSTGSAPELPRIVVGVDGSPSAHKALVWALDQARSTGAGVEAVMAWDIPITYGTPTMVLPYEDLAKSARATLAAQIDEAAADFPRPRLSQRVVRGHPAHVLTELAEGADLLVVGSHGHGTFARALLGSVGHHCVQHAPCPVVVVR</sequence>
<evidence type="ECO:0000256" key="1">
    <source>
        <dbReference type="ARBA" id="ARBA00008791"/>
    </source>
</evidence>
<gene>
    <name evidence="3" type="ORF">O4U47_18310</name>
</gene>
<dbReference type="Gene3D" id="3.40.50.620">
    <property type="entry name" value="HUPs"/>
    <property type="match status" value="1"/>
</dbReference>
<protein>
    <submittedName>
        <fullName evidence="3">Universal stress protein</fullName>
    </submittedName>
</protein>
<dbReference type="PANTHER" id="PTHR31964:SF113">
    <property type="entry name" value="USPA DOMAIN-CONTAINING PROTEIN"/>
    <property type="match status" value="1"/>
</dbReference>
<keyword evidence="4" id="KW-1185">Reference proteome</keyword>